<dbReference type="PANTHER" id="PTHR30574:SF1">
    <property type="entry name" value="SULPHUR TRANSPORT DOMAIN-CONTAINING PROTEIN"/>
    <property type="match status" value="1"/>
</dbReference>
<protein>
    <recommendedName>
        <fullName evidence="12">Sulphur transport domain-containing protein</fullName>
    </recommendedName>
</protein>
<accession>A0ABS1DZ31</accession>
<feature type="transmembrane region" description="Helical" evidence="9">
    <location>
        <begin position="54"/>
        <end position="75"/>
    </location>
</feature>
<reference evidence="10" key="2">
    <citation type="journal article" date="2020" name="Microorganisms">
        <title>Osmotic Adaptation and Compatible Solute Biosynthesis of Phototrophic Bacteria as Revealed from Genome Analyses.</title>
        <authorList>
            <person name="Imhoff J.F."/>
            <person name="Rahn T."/>
            <person name="Kunzel S."/>
            <person name="Keller A."/>
            <person name="Neulinger S.C."/>
        </authorList>
    </citation>
    <scope>NUCLEOTIDE SEQUENCE</scope>
    <source>
        <strain evidence="10">IM 151</strain>
    </source>
</reference>
<keyword evidence="7 9" id="KW-0472">Membrane</keyword>
<keyword evidence="2" id="KW-0813">Transport</keyword>
<feature type="transmembrane region" description="Helical" evidence="9">
    <location>
        <begin position="124"/>
        <end position="142"/>
    </location>
</feature>
<evidence type="ECO:0000256" key="6">
    <source>
        <dbReference type="ARBA" id="ARBA00022989"/>
    </source>
</evidence>
<evidence type="ECO:0000256" key="1">
    <source>
        <dbReference type="ARBA" id="ARBA00004429"/>
    </source>
</evidence>
<gene>
    <name evidence="10" type="ORF">CKO43_19770</name>
</gene>
<evidence type="ECO:0000256" key="4">
    <source>
        <dbReference type="ARBA" id="ARBA00022519"/>
    </source>
</evidence>
<keyword evidence="6 9" id="KW-1133">Transmembrane helix</keyword>
<name>A0ABS1DZ31_RUBGE</name>
<evidence type="ECO:0000313" key="11">
    <source>
        <dbReference type="Proteomes" id="UP001041814"/>
    </source>
</evidence>
<keyword evidence="4" id="KW-0997">Cell inner membrane</keyword>
<evidence type="ECO:0000256" key="3">
    <source>
        <dbReference type="ARBA" id="ARBA00022475"/>
    </source>
</evidence>
<evidence type="ECO:0008006" key="12">
    <source>
        <dbReference type="Google" id="ProtNLM"/>
    </source>
</evidence>
<dbReference type="InterPro" id="IPR007272">
    <property type="entry name" value="Sulf_transp_TsuA/YedE"/>
</dbReference>
<feature type="transmembrane region" description="Helical" evidence="9">
    <location>
        <begin position="12"/>
        <end position="33"/>
    </location>
</feature>
<feature type="transmembrane region" description="Helical" evidence="9">
    <location>
        <begin position="81"/>
        <end position="103"/>
    </location>
</feature>
<sequence>MSTTFTPLASLFGGVLIGTAVVLTLFVLGRLAGVSGITQRTLAGPEAGETAAAWSWRPAFLLGLVAGGALVAWLAPSAVPASPSGLSTAAVLVAGLLVGWGTAQAQGCTSGHGICGLARLAPRSLVATPVFMLAGAATVWVLRHGLGVW</sequence>
<comment type="similarity">
    <text evidence="8">Belongs to the TsuA/YedE (TC 9.B.102) family.</text>
</comment>
<keyword evidence="5 9" id="KW-0812">Transmembrane</keyword>
<comment type="subcellular location">
    <subcellularLocation>
        <location evidence="1">Cell inner membrane</location>
        <topology evidence="1">Multi-pass membrane protein</topology>
    </subcellularLocation>
</comment>
<dbReference type="Proteomes" id="UP001041814">
    <property type="component" value="Unassembled WGS sequence"/>
</dbReference>
<dbReference type="RefSeq" id="WP_200379718.1">
    <property type="nucleotide sequence ID" value="NZ_NRRU01000091.1"/>
</dbReference>
<dbReference type="EMBL" id="NRRU01000091">
    <property type="protein sequence ID" value="MBK1715004.1"/>
    <property type="molecule type" value="Genomic_DNA"/>
</dbReference>
<dbReference type="PANTHER" id="PTHR30574">
    <property type="entry name" value="INNER MEMBRANE PROTEIN YEDE"/>
    <property type="match status" value="1"/>
</dbReference>
<keyword evidence="11" id="KW-1185">Reference proteome</keyword>
<organism evidence="10 11">
    <name type="scientific">Rubrivivax gelatinosus</name>
    <name type="common">Rhodocyclus gelatinosus</name>
    <name type="synonym">Rhodopseudomonas gelatinosa</name>
    <dbReference type="NCBI Taxonomy" id="28068"/>
    <lineage>
        <taxon>Bacteria</taxon>
        <taxon>Pseudomonadati</taxon>
        <taxon>Pseudomonadota</taxon>
        <taxon>Betaproteobacteria</taxon>
        <taxon>Burkholderiales</taxon>
        <taxon>Sphaerotilaceae</taxon>
        <taxon>Rubrivivax</taxon>
    </lineage>
</organism>
<evidence type="ECO:0000256" key="9">
    <source>
        <dbReference type="SAM" id="Phobius"/>
    </source>
</evidence>
<dbReference type="Pfam" id="PF04143">
    <property type="entry name" value="Sulf_transp"/>
    <property type="match status" value="1"/>
</dbReference>
<evidence type="ECO:0000256" key="5">
    <source>
        <dbReference type="ARBA" id="ARBA00022692"/>
    </source>
</evidence>
<comment type="caution">
    <text evidence="10">The sequence shown here is derived from an EMBL/GenBank/DDBJ whole genome shotgun (WGS) entry which is preliminary data.</text>
</comment>
<evidence type="ECO:0000256" key="7">
    <source>
        <dbReference type="ARBA" id="ARBA00023136"/>
    </source>
</evidence>
<evidence type="ECO:0000256" key="2">
    <source>
        <dbReference type="ARBA" id="ARBA00022448"/>
    </source>
</evidence>
<evidence type="ECO:0000256" key="8">
    <source>
        <dbReference type="ARBA" id="ARBA00035655"/>
    </source>
</evidence>
<reference evidence="10" key="1">
    <citation type="submission" date="2017-08" db="EMBL/GenBank/DDBJ databases">
        <authorList>
            <person name="Imhoff J.F."/>
            <person name="Rahn T."/>
            <person name="Kuenzel S."/>
            <person name="Neulinger S.C."/>
        </authorList>
    </citation>
    <scope>NUCLEOTIDE SEQUENCE</scope>
    <source>
        <strain evidence="10">IM 151</strain>
    </source>
</reference>
<keyword evidence="3" id="KW-1003">Cell membrane</keyword>
<evidence type="ECO:0000313" key="10">
    <source>
        <dbReference type="EMBL" id="MBK1715004.1"/>
    </source>
</evidence>
<proteinExistence type="inferred from homology"/>